<keyword evidence="1" id="KW-0812">Transmembrane</keyword>
<name>A0A2P4QLP7_RHIID</name>
<dbReference type="Proteomes" id="UP000018888">
    <property type="component" value="Unassembled WGS sequence"/>
</dbReference>
<keyword evidence="1" id="KW-0472">Membrane</keyword>
<reference evidence="2 3" key="2">
    <citation type="journal article" date="2018" name="New Phytol.">
        <title>High intraspecific genome diversity in the model arbuscular mycorrhizal symbiont Rhizophagus irregularis.</title>
        <authorList>
            <person name="Chen E.C.H."/>
            <person name="Morin E."/>
            <person name="Beaudet D."/>
            <person name="Noel J."/>
            <person name="Yildirir G."/>
            <person name="Ndikumana S."/>
            <person name="Charron P."/>
            <person name="St-Onge C."/>
            <person name="Giorgi J."/>
            <person name="Kruger M."/>
            <person name="Marton T."/>
            <person name="Ropars J."/>
            <person name="Grigoriev I.V."/>
            <person name="Hainaut M."/>
            <person name="Henrissat B."/>
            <person name="Roux C."/>
            <person name="Martin F."/>
            <person name="Corradi N."/>
        </authorList>
    </citation>
    <scope>NUCLEOTIDE SEQUENCE [LARGE SCALE GENOMIC DNA]</scope>
    <source>
        <strain evidence="2 3">DAOM 197198</strain>
    </source>
</reference>
<evidence type="ECO:0000313" key="2">
    <source>
        <dbReference type="EMBL" id="POG78540.1"/>
    </source>
</evidence>
<dbReference type="AlphaFoldDB" id="A0A2P4QLP7"/>
<feature type="transmembrane region" description="Helical" evidence="1">
    <location>
        <begin position="44"/>
        <end position="61"/>
    </location>
</feature>
<feature type="transmembrane region" description="Helical" evidence="1">
    <location>
        <begin position="20"/>
        <end position="38"/>
    </location>
</feature>
<organism evidence="2 3">
    <name type="scientific">Rhizophagus irregularis (strain DAOM 181602 / DAOM 197198 / MUCL 43194)</name>
    <name type="common">Arbuscular mycorrhizal fungus</name>
    <name type="synonym">Glomus intraradices</name>
    <dbReference type="NCBI Taxonomy" id="747089"/>
    <lineage>
        <taxon>Eukaryota</taxon>
        <taxon>Fungi</taxon>
        <taxon>Fungi incertae sedis</taxon>
        <taxon>Mucoromycota</taxon>
        <taxon>Glomeromycotina</taxon>
        <taxon>Glomeromycetes</taxon>
        <taxon>Glomerales</taxon>
        <taxon>Glomeraceae</taxon>
        <taxon>Rhizophagus</taxon>
    </lineage>
</organism>
<keyword evidence="3" id="KW-1185">Reference proteome</keyword>
<evidence type="ECO:0000256" key="1">
    <source>
        <dbReference type="SAM" id="Phobius"/>
    </source>
</evidence>
<accession>A0A2P4QLP7</accession>
<keyword evidence="1" id="KW-1133">Transmembrane helix</keyword>
<protein>
    <submittedName>
        <fullName evidence="2">Uncharacterized protein</fullName>
    </submittedName>
</protein>
<feature type="non-terminal residue" evidence="2">
    <location>
        <position position="62"/>
    </location>
</feature>
<evidence type="ECO:0000313" key="3">
    <source>
        <dbReference type="Proteomes" id="UP000018888"/>
    </source>
</evidence>
<proteinExistence type="predicted"/>
<dbReference type="EMBL" id="AUPC02000032">
    <property type="protein sequence ID" value="POG78540.1"/>
    <property type="molecule type" value="Genomic_DNA"/>
</dbReference>
<sequence>MYDCNVVINLKYIKKRNYKYSKYSLFLYLNLRIIFYSFFFYYYYYYHLIIIIIIIIINYYFI</sequence>
<reference evidence="2 3" key="1">
    <citation type="journal article" date="2013" name="Proc. Natl. Acad. Sci. U.S.A.">
        <title>Genome of an arbuscular mycorrhizal fungus provides insight into the oldest plant symbiosis.</title>
        <authorList>
            <person name="Tisserant E."/>
            <person name="Malbreil M."/>
            <person name="Kuo A."/>
            <person name="Kohler A."/>
            <person name="Symeonidi A."/>
            <person name="Balestrini R."/>
            <person name="Charron P."/>
            <person name="Duensing N."/>
            <person name="Frei Dit Frey N."/>
            <person name="Gianinazzi-Pearson V."/>
            <person name="Gilbert L.B."/>
            <person name="Handa Y."/>
            <person name="Herr J.R."/>
            <person name="Hijri M."/>
            <person name="Koul R."/>
            <person name="Kawaguchi M."/>
            <person name="Krajinski F."/>
            <person name="Lammers P.J."/>
            <person name="Masclaux F.G."/>
            <person name="Murat C."/>
            <person name="Morin E."/>
            <person name="Ndikumana S."/>
            <person name="Pagni M."/>
            <person name="Petitpierre D."/>
            <person name="Requena N."/>
            <person name="Rosikiewicz P."/>
            <person name="Riley R."/>
            <person name="Saito K."/>
            <person name="San Clemente H."/>
            <person name="Shapiro H."/>
            <person name="van Tuinen D."/>
            <person name="Becard G."/>
            <person name="Bonfante P."/>
            <person name="Paszkowski U."/>
            <person name="Shachar-Hill Y.Y."/>
            <person name="Tuskan G.A."/>
            <person name="Young P.W."/>
            <person name="Sanders I.R."/>
            <person name="Henrissat B."/>
            <person name="Rensing S.A."/>
            <person name="Grigoriev I.V."/>
            <person name="Corradi N."/>
            <person name="Roux C."/>
            <person name="Martin F."/>
        </authorList>
    </citation>
    <scope>NUCLEOTIDE SEQUENCE [LARGE SCALE GENOMIC DNA]</scope>
    <source>
        <strain evidence="2 3">DAOM 197198</strain>
    </source>
</reference>
<gene>
    <name evidence="2" type="ORF">GLOIN_2v1537781</name>
</gene>
<comment type="caution">
    <text evidence="2">The sequence shown here is derived from an EMBL/GenBank/DDBJ whole genome shotgun (WGS) entry which is preliminary data.</text>
</comment>